<evidence type="ECO:0000256" key="5">
    <source>
        <dbReference type="ARBA" id="ARBA00023004"/>
    </source>
</evidence>
<evidence type="ECO:0000313" key="12">
    <source>
        <dbReference type="EMBL" id="KAF2891824.1"/>
    </source>
</evidence>
<evidence type="ECO:0000256" key="3">
    <source>
        <dbReference type="ARBA" id="ARBA00022617"/>
    </source>
</evidence>
<evidence type="ECO:0000256" key="1">
    <source>
        <dbReference type="ARBA" id="ARBA00004430"/>
    </source>
</evidence>
<organism evidence="12 13">
    <name type="scientific">Ignelater luminosus</name>
    <name type="common">Cucubano</name>
    <name type="synonym">Pyrophorus luminosus</name>
    <dbReference type="NCBI Taxonomy" id="2038154"/>
    <lineage>
        <taxon>Eukaryota</taxon>
        <taxon>Metazoa</taxon>
        <taxon>Ecdysozoa</taxon>
        <taxon>Arthropoda</taxon>
        <taxon>Hexapoda</taxon>
        <taxon>Insecta</taxon>
        <taxon>Pterygota</taxon>
        <taxon>Neoptera</taxon>
        <taxon>Endopterygota</taxon>
        <taxon>Coleoptera</taxon>
        <taxon>Polyphaga</taxon>
        <taxon>Elateriformia</taxon>
        <taxon>Elateroidea</taxon>
        <taxon>Elateridae</taxon>
        <taxon>Agrypninae</taxon>
        <taxon>Pyrophorini</taxon>
        <taxon>Ignelater</taxon>
    </lineage>
</organism>
<dbReference type="SMART" id="SM01117">
    <property type="entry name" value="Cyt-b5"/>
    <property type="match status" value="1"/>
</dbReference>
<keyword evidence="3" id="KW-0349">Heme</keyword>
<dbReference type="InterPro" id="IPR036400">
    <property type="entry name" value="Cyt_B5-like_heme/steroid_sf"/>
</dbReference>
<comment type="similarity">
    <text evidence="8">Belongs to the cytochrome b5 family.</text>
</comment>
<evidence type="ECO:0000256" key="2">
    <source>
        <dbReference type="ARBA" id="ARBA00022490"/>
    </source>
</evidence>
<keyword evidence="6" id="KW-0206">Cytoskeleton</keyword>
<keyword evidence="7" id="KW-0966">Cell projection</keyword>
<dbReference type="Gene3D" id="3.10.120.10">
    <property type="entry name" value="Cytochrome b5-like heme/steroid binding domain"/>
    <property type="match status" value="1"/>
</dbReference>
<comment type="function">
    <text evidence="10">Radial spoke stalk protein that binds heme under oxidizing conditions. Required for the coordinated beating of multiple cilia maybe by functioning in a redox signaling pathway.</text>
</comment>
<reference evidence="12" key="1">
    <citation type="submission" date="2019-08" db="EMBL/GenBank/DDBJ databases">
        <title>The genome of the North American firefly Photinus pyralis.</title>
        <authorList>
            <consortium name="Photinus pyralis genome working group"/>
            <person name="Fallon T.R."/>
            <person name="Sander Lower S.E."/>
            <person name="Weng J.-K."/>
        </authorList>
    </citation>
    <scope>NUCLEOTIDE SEQUENCE</scope>
    <source>
        <strain evidence="12">TRF0915ILg1</strain>
        <tissue evidence="12">Whole body</tissue>
    </source>
</reference>
<dbReference type="PROSITE" id="PS50255">
    <property type="entry name" value="CYTOCHROME_B5_2"/>
    <property type="match status" value="1"/>
</dbReference>
<evidence type="ECO:0000256" key="8">
    <source>
        <dbReference type="ARBA" id="ARBA00038168"/>
    </source>
</evidence>
<keyword evidence="13" id="KW-1185">Reference proteome</keyword>
<keyword evidence="4" id="KW-0479">Metal-binding</keyword>
<evidence type="ECO:0000259" key="11">
    <source>
        <dbReference type="PROSITE" id="PS50255"/>
    </source>
</evidence>
<dbReference type="InterPro" id="IPR052320">
    <property type="entry name" value="Cytochrome_b5_domain"/>
</dbReference>
<evidence type="ECO:0000256" key="10">
    <source>
        <dbReference type="ARBA" id="ARBA00046139"/>
    </source>
</evidence>
<dbReference type="PANTHER" id="PTHR21281">
    <property type="entry name" value="CYTOCHROME B5 DOMAIN-CONTAINING PROTEIN 1"/>
    <property type="match status" value="1"/>
</dbReference>
<dbReference type="GO" id="GO:0005930">
    <property type="term" value="C:axoneme"/>
    <property type="evidence" value="ECO:0007669"/>
    <property type="project" value="UniProtKB-SubCell"/>
</dbReference>
<dbReference type="OrthoDB" id="260091at2759"/>
<accession>A0A8K0GA33</accession>
<name>A0A8K0GA33_IGNLU</name>
<dbReference type="InterPro" id="IPR001199">
    <property type="entry name" value="Cyt_B5-like_heme/steroid-bd"/>
</dbReference>
<comment type="subcellular location">
    <subcellularLocation>
        <location evidence="1">Cytoplasm</location>
        <location evidence="1">Cytoskeleton</location>
        <location evidence="1">Cilium axoneme</location>
    </subcellularLocation>
</comment>
<dbReference type="GO" id="GO:0046872">
    <property type="term" value="F:metal ion binding"/>
    <property type="evidence" value="ECO:0007669"/>
    <property type="project" value="UniProtKB-KW"/>
</dbReference>
<dbReference type="AlphaFoldDB" id="A0A8K0GA33"/>
<dbReference type="EMBL" id="VTPC01021799">
    <property type="protein sequence ID" value="KAF2891824.1"/>
    <property type="molecule type" value="Genomic_DNA"/>
</dbReference>
<gene>
    <name evidence="12" type="ORF">ILUMI_14349</name>
</gene>
<evidence type="ECO:0000256" key="9">
    <source>
        <dbReference type="ARBA" id="ARBA00040649"/>
    </source>
</evidence>
<sequence>MPAAQNYTGKTPQYIAPFEVVTHNRPNDCWVSFLSKVYNITPLIQEFEGQDCIKPILAVAGKDISHWFDEHTGDIQHYIHPITGARVPYCPHGTIPHVHPQVPTTKWRPVETPWWKDDKK</sequence>
<keyword evidence="5" id="KW-0408">Iron</keyword>
<feature type="domain" description="Cytochrome b5 heme-binding" evidence="11">
    <location>
        <begin position="12"/>
        <end position="77"/>
    </location>
</feature>
<keyword evidence="2" id="KW-0963">Cytoplasm</keyword>
<dbReference type="PANTHER" id="PTHR21281:SF0">
    <property type="entry name" value="CYTOCHROME B5 DOMAIN-CONTAINING PROTEIN 1"/>
    <property type="match status" value="1"/>
</dbReference>
<evidence type="ECO:0000256" key="6">
    <source>
        <dbReference type="ARBA" id="ARBA00023212"/>
    </source>
</evidence>
<protein>
    <recommendedName>
        <fullName evidence="9">Cytochrome b5 domain-containing protein 1</fullName>
    </recommendedName>
</protein>
<proteinExistence type="inferred from homology"/>
<dbReference type="Proteomes" id="UP000801492">
    <property type="component" value="Unassembled WGS sequence"/>
</dbReference>
<comment type="caution">
    <text evidence="12">The sequence shown here is derived from an EMBL/GenBank/DDBJ whole genome shotgun (WGS) entry which is preliminary data.</text>
</comment>
<dbReference type="Pfam" id="PF00173">
    <property type="entry name" value="Cyt-b5"/>
    <property type="match status" value="1"/>
</dbReference>
<dbReference type="SUPFAM" id="SSF55856">
    <property type="entry name" value="Cytochrome b5-like heme/steroid binding domain"/>
    <property type="match status" value="1"/>
</dbReference>
<evidence type="ECO:0000313" key="13">
    <source>
        <dbReference type="Proteomes" id="UP000801492"/>
    </source>
</evidence>
<evidence type="ECO:0000256" key="7">
    <source>
        <dbReference type="ARBA" id="ARBA00023273"/>
    </source>
</evidence>
<evidence type="ECO:0000256" key="4">
    <source>
        <dbReference type="ARBA" id="ARBA00022723"/>
    </source>
</evidence>